<protein>
    <submittedName>
        <fullName evidence="1">Uncharacterized protein</fullName>
    </submittedName>
</protein>
<dbReference type="Proteomes" id="UP000054928">
    <property type="component" value="Unassembled WGS sequence"/>
</dbReference>
<reference evidence="2" key="1">
    <citation type="submission" date="2014-09" db="EMBL/GenBank/DDBJ databases">
        <authorList>
            <person name="Sharma Rahul"/>
            <person name="Thines Marco"/>
        </authorList>
    </citation>
    <scope>NUCLEOTIDE SEQUENCE [LARGE SCALE GENOMIC DNA]</scope>
</reference>
<dbReference type="RefSeq" id="XP_024580310.1">
    <property type="nucleotide sequence ID" value="XM_024729987.1"/>
</dbReference>
<accession>A0A0P1AR87</accession>
<evidence type="ECO:0000313" key="2">
    <source>
        <dbReference type="Proteomes" id="UP000054928"/>
    </source>
</evidence>
<dbReference type="EMBL" id="CCYD01000810">
    <property type="protein sequence ID" value="CEG43941.1"/>
    <property type="molecule type" value="Genomic_DNA"/>
</dbReference>
<evidence type="ECO:0000313" key="1">
    <source>
        <dbReference type="EMBL" id="CEG43941.1"/>
    </source>
</evidence>
<proteinExistence type="predicted"/>
<sequence length="86" mass="10428">MPRLNDESDYDTAVMELLRSYRNIPYYTDHIQWNKLFVLSDQQRSNVLRELKRFIKVGVYLSFKKWCYRMLTKLGFSSKVSVNVQR</sequence>
<name>A0A0P1AR87_PLAHL</name>
<dbReference type="AlphaFoldDB" id="A0A0P1AR87"/>
<keyword evidence="2" id="KW-1185">Reference proteome</keyword>
<organism evidence="1 2">
    <name type="scientific">Plasmopara halstedii</name>
    <name type="common">Downy mildew of sunflower</name>
    <dbReference type="NCBI Taxonomy" id="4781"/>
    <lineage>
        <taxon>Eukaryota</taxon>
        <taxon>Sar</taxon>
        <taxon>Stramenopiles</taxon>
        <taxon>Oomycota</taxon>
        <taxon>Peronosporomycetes</taxon>
        <taxon>Peronosporales</taxon>
        <taxon>Peronosporaceae</taxon>
        <taxon>Plasmopara</taxon>
    </lineage>
</organism>
<dbReference type="GeneID" id="36409275"/>